<reference evidence="2" key="1">
    <citation type="journal article" date="2013" name="J. Plant Res.">
        <title>Effect of fungi and light on seed germination of three Opuntia species from semiarid lands of central Mexico.</title>
        <authorList>
            <person name="Delgado-Sanchez P."/>
            <person name="Jimenez-Bremont J.F."/>
            <person name="Guerrero-Gonzalez Mde L."/>
            <person name="Flores J."/>
        </authorList>
    </citation>
    <scope>NUCLEOTIDE SEQUENCE</scope>
    <source>
        <tissue evidence="2">Cladode</tissue>
    </source>
</reference>
<dbReference type="EMBL" id="GISG01053851">
    <property type="protein sequence ID" value="MBA4625943.1"/>
    <property type="molecule type" value="Transcribed_RNA"/>
</dbReference>
<dbReference type="AlphaFoldDB" id="A0A7C9CWU8"/>
<proteinExistence type="predicted"/>
<evidence type="ECO:0000313" key="2">
    <source>
        <dbReference type="EMBL" id="MBA4625943.1"/>
    </source>
</evidence>
<sequence>MGPRDIDRPIKGPSKTVVGEEEEDILEGGTSVVSGAMTGGSFKDLTLLGLNRLDELVGLGRPGASSHWNGTETIGWNGGVTSGSGGGLCLGSLERESLSGVMLESSPSMKLIILAESSLQHTIFLLINRLKLN</sequence>
<name>A0A7C9CWU8_OPUST</name>
<reference evidence="2" key="2">
    <citation type="submission" date="2020-07" db="EMBL/GenBank/DDBJ databases">
        <authorList>
            <person name="Vera ALvarez R."/>
            <person name="Arias-Moreno D.M."/>
            <person name="Jimenez-Jacinto V."/>
            <person name="Jimenez-Bremont J.F."/>
            <person name="Swaminathan K."/>
            <person name="Moose S.P."/>
            <person name="Guerrero-Gonzalez M.L."/>
            <person name="Marino-Ramirez L."/>
            <person name="Landsman D."/>
            <person name="Rodriguez-Kessler M."/>
            <person name="Delgado-Sanchez P."/>
        </authorList>
    </citation>
    <scope>NUCLEOTIDE SEQUENCE</scope>
    <source>
        <tissue evidence="2">Cladode</tissue>
    </source>
</reference>
<evidence type="ECO:0000256" key="1">
    <source>
        <dbReference type="SAM" id="MobiDB-lite"/>
    </source>
</evidence>
<protein>
    <submittedName>
        <fullName evidence="2">Uncharacterized protein</fullName>
    </submittedName>
</protein>
<accession>A0A7C9CWU8</accession>
<feature type="compositionally biased region" description="Basic and acidic residues" evidence="1">
    <location>
        <begin position="1"/>
        <end position="10"/>
    </location>
</feature>
<feature type="region of interest" description="Disordered" evidence="1">
    <location>
        <begin position="1"/>
        <end position="24"/>
    </location>
</feature>
<organism evidence="2">
    <name type="scientific">Opuntia streptacantha</name>
    <name type="common">Prickly pear cactus</name>
    <name type="synonym">Opuntia cardona</name>
    <dbReference type="NCBI Taxonomy" id="393608"/>
    <lineage>
        <taxon>Eukaryota</taxon>
        <taxon>Viridiplantae</taxon>
        <taxon>Streptophyta</taxon>
        <taxon>Embryophyta</taxon>
        <taxon>Tracheophyta</taxon>
        <taxon>Spermatophyta</taxon>
        <taxon>Magnoliopsida</taxon>
        <taxon>eudicotyledons</taxon>
        <taxon>Gunneridae</taxon>
        <taxon>Pentapetalae</taxon>
        <taxon>Caryophyllales</taxon>
        <taxon>Cactineae</taxon>
        <taxon>Cactaceae</taxon>
        <taxon>Opuntioideae</taxon>
        <taxon>Opuntia</taxon>
    </lineage>
</organism>